<dbReference type="Gene3D" id="1.25.40.10">
    <property type="entry name" value="Tetratricopeptide repeat domain"/>
    <property type="match status" value="2"/>
</dbReference>
<dbReference type="SUPFAM" id="SSF48452">
    <property type="entry name" value="TPR-like"/>
    <property type="match status" value="1"/>
</dbReference>
<gene>
    <name evidence="5" type="ORF">M23134_03681</name>
</gene>
<feature type="chain" id="PRO_5002642014" evidence="4">
    <location>
        <begin position="26"/>
        <end position="220"/>
    </location>
</feature>
<evidence type="ECO:0000256" key="2">
    <source>
        <dbReference type="ARBA" id="ARBA00022803"/>
    </source>
</evidence>
<feature type="signal peptide" evidence="4">
    <location>
        <begin position="1"/>
        <end position="25"/>
    </location>
</feature>
<keyword evidence="1" id="KW-0677">Repeat</keyword>
<comment type="caution">
    <text evidence="5">The sequence shown here is derived from an EMBL/GenBank/DDBJ whole genome shotgun (WGS) entry which is preliminary data.</text>
</comment>
<keyword evidence="6" id="KW-1185">Reference proteome</keyword>
<dbReference type="EMBL" id="AAWS01000057">
    <property type="protein sequence ID" value="EAY24967.1"/>
    <property type="molecule type" value="Genomic_DNA"/>
</dbReference>
<evidence type="ECO:0000256" key="3">
    <source>
        <dbReference type="PROSITE-ProRule" id="PRU00339"/>
    </source>
</evidence>
<dbReference type="PANTHER" id="PTHR44858:SF1">
    <property type="entry name" value="UDP-N-ACETYLGLUCOSAMINE--PEPTIDE N-ACETYLGLUCOSAMINYLTRANSFERASE SPINDLY-RELATED"/>
    <property type="match status" value="1"/>
</dbReference>
<keyword evidence="2 3" id="KW-0802">TPR repeat</keyword>
<dbReference type="RefSeq" id="WP_002703703.1">
    <property type="nucleotide sequence ID" value="NZ_AAWS01000057.1"/>
</dbReference>
<dbReference type="AlphaFoldDB" id="A1ZX93"/>
<evidence type="ECO:0000256" key="1">
    <source>
        <dbReference type="ARBA" id="ARBA00022737"/>
    </source>
</evidence>
<dbReference type="Pfam" id="PF13432">
    <property type="entry name" value="TPR_16"/>
    <property type="match status" value="1"/>
</dbReference>
<accession>A1ZX93</accession>
<evidence type="ECO:0000256" key="4">
    <source>
        <dbReference type="SAM" id="SignalP"/>
    </source>
</evidence>
<dbReference type="SMART" id="SM00028">
    <property type="entry name" value="TPR"/>
    <property type="match status" value="5"/>
</dbReference>
<dbReference type="GO" id="GO:0009279">
    <property type="term" value="C:cell outer membrane"/>
    <property type="evidence" value="ECO:0007669"/>
    <property type="project" value="TreeGrafter"/>
</dbReference>
<name>A1ZX93_MICM2</name>
<dbReference type="PANTHER" id="PTHR44858">
    <property type="entry name" value="TETRATRICOPEPTIDE REPEAT PROTEIN 6"/>
    <property type="match status" value="1"/>
</dbReference>
<evidence type="ECO:0000313" key="6">
    <source>
        <dbReference type="Proteomes" id="UP000004095"/>
    </source>
</evidence>
<proteinExistence type="predicted"/>
<organism evidence="5 6">
    <name type="scientific">Microscilla marina ATCC 23134</name>
    <dbReference type="NCBI Taxonomy" id="313606"/>
    <lineage>
        <taxon>Bacteria</taxon>
        <taxon>Pseudomonadati</taxon>
        <taxon>Bacteroidota</taxon>
        <taxon>Cytophagia</taxon>
        <taxon>Cytophagales</taxon>
        <taxon>Microscillaceae</taxon>
        <taxon>Microscilla</taxon>
    </lineage>
</organism>
<dbReference type="InterPro" id="IPR050498">
    <property type="entry name" value="Ycf3"/>
</dbReference>
<dbReference type="Pfam" id="PF00515">
    <property type="entry name" value="TPR_1"/>
    <property type="match status" value="2"/>
</dbReference>
<evidence type="ECO:0000313" key="5">
    <source>
        <dbReference type="EMBL" id="EAY24967.1"/>
    </source>
</evidence>
<feature type="repeat" description="TPR" evidence="3">
    <location>
        <begin position="143"/>
        <end position="176"/>
    </location>
</feature>
<keyword evidence="4" id="KW-0732">Signal</keyword>
<dbReference type="InterPro" id="IPR019734">
    <property type="entry name" value="TPR_rpt"/>
</dbReference>
<reference evidence="5 6" key="1">
    <citation type="submission" date="2007-01" db="EMBL/GenBank/DDBJ databases">
        <authorList>
            <person name="Haygood M."/>
            <person name="Podell S."/>
            <person name="Anderson C."/>
            <person name="Hopkinson B."/>
            <person name="Roe K."/>
            <person name="Barbeau K."/>
            <person name="Gaasterland T."/>
            <person name="Ferriera S."/>
            <person name="Johnson J."/>
            <person name="Kravitz S."/>
            <person name="Beeson K."/>
            <person name="Sutton G."/>
            <person name="Rogers Y.-H."/>
            <person name="Friedman R."/>
            <person name="Frazier M."/>
            <person name="Venter J.C."/>
        </authorList>
    </citation>
    <scope>NUCLEOTIDE SEQUENCE [LARGE SCALE GENOMIC DNA]</scope>
    <source>
        <strain evidence="5 6">ATCC 23134</strain>
    </source>
</reference>
<dbReference type="Proteomes" id="UP000004095">
    <property type="component" value="Unassembled WGS sequence"/>
</dbReference>
<dbReference type="PROSITE" id="PS50005">
    <property type="entry name" value="TPR"/>
    <property type="match status" value="2"/>
</dbReference>
<sequence>MKLTQTICFLGIACLLFLRVSVVPGQTDNDTPPPEKSVAELLKEGEAKYQKGDILGAIKNYNAVIEKQAYSAIAYQKRARCKRRIQNYPGAIKDYEKAIQLKSELANAYIGKAQTYVAMKNHKKAIKDYARALDLQPPKKYLPLIHYNKGLAHLEIKDYKEAMTDFNKAIELHPKMAKAYLNRGNIYYHFNKSKRACADWIQAKELGNEKAIINLDKICR</sequence>
<dbReference type="OrthoDB" id="9814069at2"/>
<protein>
    <submittedName>
        <fullName evidence="5">TPR repeat</fullName>
    </submittedName>
</protein>
<dbReference type="InterPro" id="IPR011990">
    <property type="entry name" value="TPR-like_helical_dom_sf"/>
</dbReference>
<dbReference type="PROSITE" id="PS50293">
    <property type="entry name" value="TPR_REGION"/>
    <property type="match status" value="2"/>
</dbReference>
<feature type="repeat" description="TPR" evidence="3">
    <location>
        <begin position="106"/>
        <end position="139"/>
    </location>
</feature>
<dbReference type="eggNOG" id="COG0457">
    <property type="taxonomic scope" value="Bacteria"/>
</dbReference>
<dbReference type="GO" id="GO:0046813">
    <property type="term" value="P:receptor-mediated virion attachment to host cell"/>
    <property type="evidence" value="ECO:0007669"/>
    <property type="project" value="TreeGrafter"/>
</dbReference>